<dbReference type="RefSeq" id="WP_020370374.1">
    <property type="nucleotide sequence ID" value="NZ_APJW01000001.1"/>
</dbReference>
<protein>
    <recommendedName>
        <fullName evidence="4">DUF378 domain-containing protein</fullName>
    </recommendedName>
</protein>
<feature type="transmembrane region" description="Helical" evidence="1">
    <location>
        <begin position="6"/>
        <end position="26"/>
    </location>
</feature>
<evidence type="ECO:0000256" key="1">
    <source>
        <dbReference type="SAM" id="Phobius"/>
    </source>
</evidence>
<proteinExistence type="predicted"/>
<dbReference type="PANTHER" id="PTHR37304:SF1">
    <property type="entry name" value="MEMBRANE PROTEIN"/>
    <property type="match status" value="1"/>
</dbReference>
<feature type="transmembrane region" description="Helical" evidence="1">
    <location>
        <begin position="47"/>
        <end position="65"/>
    </location>
</feature>
<evidence type="ECO:0000313" key="2">
    <source>
        <dbReference type="EMBL" id="EQM62959.1"/>
    </source>
</evidence>
<evidence type="ECO:0000313" key="3">
    <source>
        <dbReference type="Proteomes" id="UP000016064"/>
    </source>
</evidence>
<keyword evidence="1" id="KW-0812">Transmembrane</keyword>
<dbReference type="Proteomes" id="UP000016064">
    <property type="component" value="Unassembled WGS sequence"/>
</dbReference>
<dbReference type="PANTHER" id="PTHR37304">
    <property type="entry name" value="MEMBRANE PROTEIN-RELATED"/>
    <property type="match status" value="1"/>
</dbReference>
<dbReference type="Pfam" id="PF04070">
    <property type="entry name" value="DUF378"/>
    <property type="match status" value="1"/>
</dbReference>
<evidence type="ECO:0008006" key="4">
    <source>
        <dbReference type="Google" id="ProtNLM"/>
    </source>
</evidence>
<keyword evidence="1" id="KW-0472">Membrane</keyword>
<accession>A0ABN0N0B1</accession>
<sequence>MLGKLVRGLSSLTLVLCALNVGILGLTNHKVNILAQLLGENGLIMRMGYIVTGIAGLISLLSYFSCCSKKTNSSCCSKNNHSSTDNQ</sequence>
<name>A0ABN0N0B1_9CHLA</name>
<organism evidence="2 3">
    <name type="scientific">Chlamydia ibidis 10-1398/6</name>
    <dbReference type="NCBI Taxonomy" id="1046581"/>
    <lineage>
        <taxon>Bacteria</taxon>
        <taxon>Pseudomonadati</taxon>
        <taxon>Chlamydiota</taxon>
        <taxon>Chlamydiia</taxon>
        <taxon>Chlamydiales</taxon>
        <taxon>Chlamydiaceae</taxon>
        <taxon>Chlamydia/Chlamydophila group</taxon>
        <taxon>Chlamydia</taxon>
    </lineage>
</organism>
<keyword evidence="1" id="KW-1133">Transmembrane helix</keyword>
<dbReference type="EMBL" id="APJW01000001">
    <property type="protein sequence ID" value="EQM62959.1"/>
    <property type="molecule type" value="Genomic_DNA"/>
</dbReference>
<dbReference type="InterPro" id="IPR007211">
    <property type="entry name" value="DUF378"/>
</dbReference>
<keyword evidence="3" id="KW-1185">Reference proteome</keyword>
<gene>
    <name evidence="2" type="ORF">H359_0376</name>
</gene>
<reference evidence="2 3" key="1">
    <citation type="submission" date="2013-07" db="EMBL/GenBank/DDBJ databases">
        <title>Isolation of a new Chlamydia species from the feral Sacred Ibis (Threskiornis aethiopicus): Chlamydia ibidis.</title>
        <authorList>
            <person name="Vorimore F."/>
            <person name="Hsia R.-C."/>
            <person name="Huot-Creasy H."/>
            <person name="Bastian S."/>
            <person name="Deruyter L."/>
            <person name="Passet A."/>
            <person name="Sachse K."/>
            <person name="Bavoil P."/>
            <person name="Myers G."/>
            <person name="Laroucau K."/>
        </authorList>
    </citation>
    <scope>NUCLEOTIDE SEQUENCE [LARGE SCALE GENOMIC DNA]</scope>
    <source>
        <strain evidence="2 3">10-1398/6</strain>
    </source>
</reference>
<comment type="caution">
    <text evidence="2">The sequence shown here is derived from an EMBL/GenBank/DDBJ whole genome shotgun (WGS) entry which is preliminary data.</text>
</comment>